<dbReference type="EMBL" id="QPMM01000007">
    <property type="protein sequence ID" value="RFS21867.1"/>
    <property type="molecule type" value="Genomic_DNA"/>
</dbReference>
<feature type="transmembrane region" description="Helical" evidence="1">
    <location>
        <begin position="107"/>
        <end position="130"/>
    </location>
</feature>
<sequence>MTIYLIFIIVGILLLVGGINSLNNLREFVKSNEQAVGTVIELVETNDDDGILYYPVFEIRTRRNEIITYKHSTASSNPKWTLGKTTTFIFKSDNPDSIRILNFWTVFWWPLCLMAVAADLLIIGIFYFLLQGYFNA</sequence>
<reference evidence="2 3" key="1">
    <citation type="submission" date="2018-07" db="EMBL/GenBank/DDBJ databases">
        <title>Chitinophaga K2CV101002-2 sp. nov., isolated from a monsoon evergreen broad-leaved forest soil.</title>
        <authorList>
            <person name="Lv Y."/>
        </authorList>
    </citation>
    <scope>NUCLEOTIDE SEQUENCE [LARGE SCALE GENOMIC DNA]</scope>
    <source>
        <strain evidence="2 3">GDMCC 1.1288</strain>
    </source>
</reference>
<proteinExistence type="predicted"/>
<keyword evidence="1" id="KW-0472">Membrane</keyword>
<gene>
    <name evidence="2" type="ORF">DVR12_14540</name>
</gene>
<keyword evidence="1" id="KW-0812">Transmembrane</keyword>
<protein>
    <recommendedName>
        <fullName evidence="4">DUF3592 domain-containing protein</fullName>
    </recommendedName>
</protein>
<organism evidence="2 3">
    <name type="scientific">Chitinophaga silvatica</name>
    <dbReference type="NCBI Taxonomy" id="2282649"/>
    <lineage>
        <taxon>Bacteria</taxon>
        <taxon>Pseudomonadati</taxon>
        <taxon>Bacteroidota</taxon>
        <taxon>Chitinophagia</taxon>
        <taxon>Chitinophagales</taxon>
        <taxon>Chitinophagaceae</taxon>
        <taxon>Chitinophaga</taxon>
    </lineage>
</organism>
<dbReference type="Proteomes" id="UP000260644">
    <property type="component" value="Unassembled WGS sequence"/>
</dbReference>
<name>A0A3E1Y8Y1_9BACT</name>
<dbReference type="OrthoDB" id="674900at2"/>
<evidence type="ECO:0000313" key="3">
    <source>
        <dbReference type="Proteomes" id="UP000260644"/>
    </source>
</evidence>
<accession>A0A3E1Y8Y1</accession>
<evidence type="ECO:0000313" key="2">
    <source>
        <dbReference type="EMBL" id="RFS21867.1"/>
    </source>
</evidence>
<evidence type="ECO:0008006" key="4">
    <source>
        <dbReference type="Google" id="ProtNLM"/>
    </source>
</evidence>
<evidence type="ECO:0000256" key="1">
    <source>
        <dbReference type="SAM" id="Phobius"/>
    </source>
</evidence>
<dbReference type="AlphaFoldDB" id="A0A3E1Y8Y1"/>
<comment type="caution">
    <text evidence="2">The sequence shown here is derived from an EMBL/GenBank/DDBJ whole genome shotgun (WGS) entry which is preliminary data.</text>
</comment>
<keyword evidence="3" id="KW-1185">Reference proteome</keyword>
<keyword evidence="1" id="KW-1133">Transmembrane helix</keyword>
<dbReference type="RefSeq" id="WP_116976495.1">
    <property type="nucleotide sequence ID" value="NZ_QPMM01000007.1"/>
</dbReference>